<evidence type="ECO:0000256" key="10">
    <source>
        <dbReference type="RuleBase" id="RU000556"/>
    </source>
</evidence>
<keyword evidence="13" id="KW-0251">Elongation factor</keyword>
<accession>A0A285I1U3</accession>
<feature type="domain" description="Transcription elongation factor GreA/GreB C-terminal" evidence="11">
    <location>
        <begin position="83"/>
        <end position="157"/>
    </location>
</feature>
<evidence type="ECO:0000256" key="2">
    <source>
        <dbReference type="ARBA" id="ARBA00013729"/>
    </source>
</evidence>
<keyword evidence="6 9" id="KW-0804">Transcription</keyword>
<evidence type="ECO:0000259" key="11">
    <source>
        <dbReference type="Pfam" id="PF01272"/>
    </source>
</evidence>
<dbReference type="InterPro" id="IPR023459">
    <property type="entry name" value="Tscrpt_elong_fac_GreA/B_fam"/>
</dbReference>
<dbReference type="PANTHER" id="PTHR30437">
    <property type="entry name" value="TRANSCRIPTION ELONGATION FACTOR GREA"/>
    <property type="match status" value="1"/>
</dbReference>
<reference evidence="14" key="1">
    <citation type="submission" date="2017-09" db="EMBL/GenBank/DDBJ databases">
        <authorList>
            <person name="Varghese N."/>
            <person name="Submissions S."/>
        </authorList>
    </citation>
    <scope>NUCLEOTIDE SEQUENCE [LARGE SCALE GENOMIC DNA]</scope>
    <source>
        <strain evidence="14">MSL47</strain>
    </source>
</reference>
<sequence length="159" mass="17936">MTEDKVFVTQEGYNKLQEELQYLKGPKKRKLAKKLKEASEHGDLRENSEFLYTKDELNMVEARIRELKDTLKNAQIISTTNVSTDKVRIGTTVKVKDLEFGDTIDYMIVGSTESDPEEGKIANDTPMGKALLNNKVGDIVKVEVPVGTIEFEILAIKDK</sequence>
<dbReference type="HAMAP" id="MF_00105">
    <property type="entry name" value="GreA_GreB"/>
    <property type="match status" value="1"/>
</dbReference>
<evidence type="ECO:0000256" key="6">
    <source>
        <dbReference type="ARBA" id="ARBA00023163"/>
    </source>
</evidence>
<dbReference type="SUPFAM" id="SSF54534">
    <property type="entry name" value="FKBP-like"/>
    <property type="match status" value="1"/>
</dbReference>
<feature type="domain" description="Transcription elongation factor GreA/GreB N-terminal" evidence="12">
    <location>
        <begin position="7"/>
        <end position="76"/>
    </location>
</feature>
<dbReference type="NCBIfam" id="NF001263">
    <property type="entry name" value="PRK00226.1-4"/>
    <property type="match status" value="1"/>
</dbReference>
<dbReference type="FunFam" id="3.10.50.30:FF:000001">
    <property type="entry name" value="Transcription elongation factor GreA"/>
    <property type="match status" value="1"/>
</dbReference>
<keyword evidence="13" id="KW-0648">Protein biosynthesis</keyword>
<dbReference type="InterPro" id="IPR036805">
    <property type="entry name" value="Tscrpt_elong_fac_GreA/B_N_sf"/>
</dbReference>
<dbReference type="GO" id="GO:0003746">
    <property type="term" value="F:translation elongation factor activity"/>
    <property type="evidence" value="ECO:0007669"/>
    <property type="project" value="UniProtKB-KW"/>
</dbReference>
<dbReference type="Proteomes" id="UP000219573">
    <property type="component" value="Unassembled WGS sequence"/>
</dbReference>
<dbReference type="AlphaFoldDB" id="A0A285I1U3"/>
<keyword evidence="14" id="KW-1185">Reference proteome</keyword>
<dbReference type="InterPro" id="IPR006359">
    <property type="entry name" value="Tscrpt_elong_fac_GreA"/>
</dbReference>
<dbReference type="Pfam" id="PF01272">
    <property type="entry name" value="GreA_GreB"/>
    <property type="match status" value="1"/>
</dbReference>
<dbReference type="GO" id="GO:0032784">
    <property type="term" value="P:regulation of DNA-templated transcription elongation"/>
    <property type="evidence" value="ECO:0007669"/>
    <property type="project" value="UniProtKB-UniRule"/>
</dbReference>
<dbReference type="GO" id="GO:0006354">
    <property type="term" value="P:DNA-templated transcription elongation"/>
    <property type="evidence" value="ECO:0007669"/>
    <property type="project" value="TreeGrafter"/>
</dbReference>
<evidence type="ECO:0000259" key="12">
    <source>
        <dbReference type="Pfam" id="PF03449"/>
    </source>
</evidence>
<dbReference type="Gene3D" id="3.10.50.30">
    <property type="entry name" value="Transcription elongation factor, GreA/GreB, C-terminal domain"/>
    <property type="match status" value="1"/>
</dbReference>
<comment type="function">
    <text evidence="7 9 10">Necessary for efficient RNA polymerase transcription elongation past template-encoded arresting sites. The arresting sites in DNA have the property of trapping a certain fraction of elongating RNA polymerases that pass through, resulting in locked ternary complexes. Cleavage of the nascent transcript by cleavage factors such as GreA or GreB allows the resumption of elongation from the new 3'terminus. GreA releases sequences of 2 to 3 nucleotides.</text>
</comment>
<evidence type="ECO:0000256" key="5">
    <source>
        <dbReference type="ARBA" id="ARBA00023125"/>
    </source>
</evidence>
<keyword evidence="3 9" id="KW-0805">Transcription regulation</keyword>
<evidence type="ECO:0000256" key="8">
    <source>
        <dbReference type="ARBA" id="ARBA00030776"/>
    </source>
</evidence>
<dbReference type="SUPFAM" id="SSF46557">
    <property type="entry name" value="GreA transcript cleavage protein, N-terminal domain"/>
    <property type="match status" value="1"/>
</dbReference>
<protein>
    <recommendedName>
        <fullName evidence="2 9">Transcription elongation factor GreA</fullName>
    </recommendedName>
    <alternativeName>
        <fullName evidence="8 9">Transcript cleavage factor GreA</fullName>
    </alternativeName>
</protein>
<dbReference type="PANTHER" id="PTHR30437:SF4">
    <property type="entry name" value="TRANSCRIPTION ELONGATION FACTOR GREA"/>
    <property type="match status" value="1"/>
</dbReference>
<comment type="similarity">
    <text evidence="1 9 10">Belongs to the GreA/GreB family.</text>
</comment>
<dbReference type="InterPro" id="IPR036953">
    <property type="entry name" value="GreA/GreB_C_sf"/>
</dbReference>
<organism evidence="13 14">
    <name type="scientific">Orenia metallireducens</name>
    <dbReference type="NCBI Taxonomy" id="1413210"/>
    <lineage>
        <taxon>Bacteria</taxon>
        <taxon>Bacillati</taxon>
        <taxon>Bacillota</taxon>
        <taxon>Clostridia</taxon>
        <taxon>Halanaerobiales</taxon>
        <taxon>Halobacteroidaceae</taxon>
        <taxon>Orenia</taxon>
    </lineage>
</organism>
<evidence type="ECO:0000256" key="1">
    <source>
        <dbReference type="ARBA" id="ARBA00008213"/>
    </source>
</evidence>
<evidence type="ECO:0000256" key="7">
    <source>
        <dbReference type="ARBA" id="ARBA00024916"/>
    </source>
</evidence>
<dbReference type="GO" id="GO:0003677">
    <property type="term" value="F:DNA binding"/>
    <property type="evidence" value="ECO:0007669"/>
    <property type="project" value="UniProtKB-UniRule"/>
</dbReference>
<dbReference type="PIRSF" id="PIRSF006092">
    <property type="entry name" value="GreA_GreB"/>
    <property type="match status" value="1"/>
</dbReference>
<dbReference type="Gene3D" id="1.10.287.180">
    <property type="entry name" value="Transcription elongation factor, GreA/GreB, N-terminal domain"/>
    <property type="match status" value="1"/>
</dbReference>
<evidence type="ECO:0000313" key="14">
    <source>
        <dbReference type="Proteomes" id="UP000219573"/>
    </source>
</evidence>
<keyword evidence="5 9" id="KW-0238">DNA-binding</keyword>
<dbReference type="RefSeq" id="WP_097019072.1">
    <property type="nucleotide sequence ID" value="NZ_OBDZ01000029.1"/>
</dbReference>
<dbReference type="NCBIfam" id="TIGR01462">
    <property type="entry name" value="greA"/>
    <property type="match status" value="1"/>
</dbReference>
<dbReference type="OrthoDB" id="9808774at2"/>
<dbReference type="InterPro" id="IPR028624">
    <property type="entry name" value="Tscrpt_elong_fac_GreA/B"/>
</dbReference>
<dbReference type="EMBL" id="OBDZ01000029">
    <property type="protein sequence ID" value="SNY41924.1"/>
    <property type="molecule type" value="Genomic_DNA"/>
</dbReference>
<proteinExistence type="inferred from homology"/>
<keyword evidence="4" id="KW-0175">Coiled coil</keyword>
<gene>
    <name evidence="9" type="primary">greA</name>
    <name evidence="13" type="ORF">SAMN06265827_1299</name>
</gene>
<evidence type="ECO:0000256" key="3">
    <source>
        <dbReference type="ARBA" id="ARBA00023015"/>
    </source>
</evidence>
<dbReference type="FunFam" id="1.10.287.180:FF:000001">
    <property type="entry name" value="Transcription elongation factor GreA"/>
    <property type="match status" value="1"/>
</dbReference>
<dbReference type="Pfam" id="PF03449">
    <property type="entry name" value="GreA_GreB_N"/>
    <property type="match status" value="1"/>
</dbReference>
<evidence type="ECO:0000256" key="4">
    <source>
        <dbReference type="ARBA" id="ARBA00023054"/>
    </source>
</evidence>
<evidence type="ECO:0000313" key="13">
    <source>
        <dbReference type="EMBL" id="SNY41924.1"/>
    </source>
</evidence>
<dbReference type="GO" id="GO:0070063">
    <property type="term" value="F:RNA polymerase binding"/>
    <property type="evidence" value="ECO:0007669"/>
    <property type="project" value="InterPro"/>
</dbReference>
<dbReference type="InterPro" id="IPR001437">
    <property type="entry name" value="Tscrpt_elong_fac_GreA/B_C"/>
</dbReference>
<name>A0A285I1U3_9FIRM</name>
<dbReference type="InterPro" id="IPR022691">
    <property type="entry name" value="Tscrpt_elong_fac_GreA/B_N"/>
</dbReference>
<evidence type="ECO:0000256" key="9">
    <source>
        <dbReference type="HAMAP-Rule" id="MF_00105"/>
    </source>
</evidence>